<evidence type="ECO:0000256" key="3">
    <source>
        <dbReference type="ARBA" id="ARBA00022475"/>
    </source>
</evidence>
<feature type="transmembrane region" description="Helical" evidence="7">
    <location>
        <begin position="30"/>
        <end position="48"/>
    </location>
</feature>
<evidence type="ECO:0000256" key="5">
    <source>
        <dbReference type="ARBA" id="ARBA00022989"/>
    </source>
</evidence>
<dbReference type="InterPro" id="IPR004776">
    <property type="entry name" value="Mem_transp_PIN-like"/>
</dbReference>
<evidence type="ECO:0000313" key="9">
    <source>
        <dbReference type="Proteomes" id="UP001597051"/>
    </source>
</evidence>
<name>A0ABW3J096_9FLAO</name>
<dbReference type="RefSeq" id="WP_379755443.1">
    <property type="nucleotide sequence ID" value="NZ_JBHSYB010000020.1"/>
</dbReference>
<keyword evidence="2" id="KW-0813">Transport</keyword>
<evidence type="ECO:0000313" key="8">
    <source>
        <dbReference type="EMBL" id="MFD0983012.1"/>
    </source>
</evidence>
<proteinExistence type="predicted"/>
<dbReference type="Proteomes" id="UP001597051">
    <property type="component" value="Unassembled WGS sequence"/>
</dbReference>
<keyword evidence="4 7" id="KW-0812">Transmembrane</keyword>
<dbReference type="PANTHER" id="PTHR36838">
    <property type="entry name" value="AUXIN EFFLUX CARRIER FAMILY PROTEIN"/>
    <property type="match status" value="1"/>
</dbReference>
<keyword evidence="3" id="KW-1003">Cell membrane</keyword>
<feature type="transmembrane region" description="Helical" evidence="7">
    <location>
        <begin position="216"/>
        <end position="237"/>
    </location>
</feature>
<feature type="transmembrane region" description="Helical" evidence="7">
    <location>
        <begin position="188"/>
        <end position="209"/>
    </location>
</feature>
<protein>
    <submittedName>
        <fullName evidence="8">AEC family transporter</fullName>
    </submittedName>
</protein>
<keyword evidence="5 7" id="KW-1133">Transmembrane helix</keyword>
<comment type="subcellular location">
    <subcellularLocation>
        <location evidence="1">Membrane</location>
        <topology evidence="1">Multi-pass membrane protein</topology>
    </subcellularLocation>
</comment>
<evidence type="ECO:0000256" key="2">
    <source>
        <dbReference type="ARBA" id="ARBA00022448"/>
    </source>
</evidence>
<feature type="transmembrane region" description="Helical" evidence="7">
    <location>
        <begin position="257"/>
        <end position="273"/>
    </location>
</feature>
<evidence type="ECO:0000256" key="4">
    <source>
        <dbReference type="ARBA" id="ARBA00022692"/>
    </source>
</evidence>
<accession>A0ABW3J096</accession>
<organism evidence="8 9">
    <name type="scientific">Flavobacterium myungsuense</name>
    <dbReference type="NCBI Taxonomy" id="651823"/>
    <lineage>
        <taxon>Bacteria</taxon>
        <taxon>Pseudomonadati</taxon>
        <taxon>Bacteroidota</taxon>
        <taxon>Flavobacteriia</taxon>
        <taxon>Flavobacteriales</taxon>
        <taxon>Flavobacteriaceae</taxon>
        <taxon>Flavobacterium</taxon>
    </lineage>
</organism>
<evidence type="ECO:0000256" key="7">
    <source>
        <dbReference type="SAM" id="Phobius"/>
    </source>
</evidence>
<evidence type="ECO:0000256" key="6">
    <source>
        <dbReference type="ARBA" id="ARBA00023136"/>
    </source>
</evidence>
<keyword evidence="9" id="KW-1185">Reference proteome</keyword>
<dbReference type="Pfam" id="PF03547">
    <property type="entry name" value="Mem_trans"/>
    <property type="match status" value="1"/>
</dbReference>
<dbReference type="PANTHER" id="PTHR36838:SF1">
    <property type="entry name" value="SLR1864 PROTEIN"/>
    <property type="match status" value="1"/>
</dbReference>
<dbReference type="EMBL" id="JBHTIZ010000005">
    <property type="protein sequence ID" value="MFD0983012.1"/>
    <property type="molecule type" value="Genomic_DNA"/>
</dbReference>
<gene>
    <name evidence="8" type="ORF">ACFQ0S_00850</name>
</gene>
<feature type="transmembrane region" description="Helical" evidence="7">
    <location>
        <begin position="57"/>
        <end position="78"/>
    </location>
</feature>
<evidence type="ECO:0000256" key="1">
    <source>
        <dbReference type="ARBA" id="ARBA00004141"/>
    </source>
</evidence>
<sequence>MENIILIFFCLLLGIILQRAKDFPINSYKTLNQFIIYVALPALVLFYIPKIKINSTLLFPLGIAWIGFILSFIFFYFIGKRLGWSNKLIGCLILTAGLGNTSFVGFPIIQALYGDEGLKTAIIIDQPGTFVVLTTFGIITATFFSRGKPSFRLIMSKMLLFPPFVATVFACILNLLNVDFPIELQSVFQKLGSTITPIALVAVGLQLTIDRRSKHWGFLALGLFFKLMITPAFFYLFYKIILHGKGLEIDVSIMESAMAPMITGTILAANYGLKPKLSTMMIGIGIPMSFITLAFWYWILITF</sequence>
<comment type="caution">
    <text evidence="8">The sequence shown here is derived from an EMBL/GenBank/DDBJ whole genome shotgun (WGS) entry which is preliminary data.</text>
</comment>
<feature type="transmembrane region" description="Helical" evidence="7">
    <location>
        <begin position="158"/>
        <end position="176"/>
    </location>
</feature>
<feature type="transmembrane region" description="Helical" evidence="7">
    <location>
        <begin position="280"/>
        <end position="299"/>
    </location>
</feature>
<reference evidence="9" key="1">
    <citation type="journal article" date="2019" name="Int. J. Syst. Evol. Microbiol.">
        <title>The Global Catalogue of Microorganisms (GCM) 10K type strain sequencing project: providing services to taxonomists for standard genome sequencing and annotation.</title>
        <authorList>
            <consortium name="The Broad Institute Genomics Platform"/>
            <consortium name="The Broad Institute Genome Sequencing Center for Infectious Disease"/>
            <person name="Wu L."/>
            <person name="Ma J."/>
        </authorList>
    </citation>
    <scope>NUCLEOTIDE SEQUENCE [LARGE SCALE GENOMIC DNA]</scope>
    <source>
        <strain evidence="9">CECT 7649</strain>
    </source>
</reference>
<keyword evidence="6 7" id="KW-0472">Membrane</keyword>
<feature type="transmembrane region" description="Helical" evidence="7">
    <location>
        <begin position="128"/>
        <end position="146"/>
    </location>
</feature>